<dbReference type="InterPro" id="IPR018247">
    <property type="entry name" value="EF_Hand_1_Ca_BS"/>
</dbReference>
<dbReference type="GO" id="GO:0016020">
    <property type="term" value="C:membrane"/>
    <property type="evidence" value="ECO:0007669"/>
    <property type="project" value="UniProtKB-SubCell"/>
</dbReference>
<sequence length="435" mass="49205">MAHTSSAGLEVSKMNSMGTKSKSTMVERIEYDPYEMPGPYDDDDVHRTHSGRRRSSVNAMPTVSAQFIKRDLHGSFLDGRTVMQSYIYMFLKSPWTTNSLAAITMFDAYLSCVDIDRGAASLPPIAWVSVTTQLCLVLYTVEWLSWLFVRGRRIVKDLMLMMELLIILCGYGELILALTVESVADSIVAFRMLRIARTLRLLKLFRRVGYFKELRKVLTMATTCLRTLLWSFLFCFVVMTFWSMLLVDLVQPLIVDLHESSSTFADCEECVRMSSSVMMANLLLFKTVIAGDSWGLIAVPVIEAHPATAIIFVGSLLTLVFGVLNLIVAVVVDTFAETRQRDVLGMAEELETDFEEDRRLLQRIFDRVDTQGSGQLSLEDLFTAAQEDPELQSRLRVMDIDEADLQQLFEMIDVDGSGTVEKSEFIEPLSRWVHA</sequence>
<dbReference type="PROSITE" id="PS50222">
    <property type="entry name" value="EF_HAND_2"/>
    <property type="match status" value="2"/>
</dbReference>
<keyword evidence="5 7" id="KW-0472">Membrane</keyword>
<comment type="caution">
    <text evidence="9">The sequence shown here is derived from an EMBL/GenBank/DDBJ whole genome shotgun (WGS) entry which is preliminary data.</text>
</comment>
<keyword evidence="3" id="KW-0106">Calcium</keyword>
<dbReference type="Gene3D" id="1.20.120.350">
    <property type="entry name" value="Voltage-gated potassium channels. Chain C"/>
    <property type="match status" value="1"/>
</dbReference>
<dbReference type="InterPro" id="IPR005821">
    <property type="entry name" value="Ion_trans_dom"/>
</dbReference>
<feature type="domain" description="EF-hand" evidence="8">
    <location>
        <begin position="400"/>
        <end position="435"/>
    </location>
</feature>
<dbReference type="Gene3D" id="1.10.287.70">
    <property type="match status" value="1"/>
</dbReference>
<dbReference type="Pfam" id="PF13499">
    <property type="entry name" value="EF-hand_7"/>
    <property type="match status" value="1"/>
</dbReference>
<dbReference type="GO" id="GO:0005509">
    <property type="term" value="F:calcium ion binding"/>
    <property type="evidence" value="ECO:0007669"/>
    <property type="project" value="InterPro"/>
</dbReference>
<name>A0A812UGN1_9DINO</name>
<dbReference type="GO" id="GO:0005216">
    <property type="term" value="F:monoatomic ion channel activity"/>
    <property type="evidence" value="ECO:0007669"/>
    <property type="project" value="InterPro"/>
</dbReference>
<feature type="transmembrane region" description="Helical" evidence="7">
    <location>
        <begin position="125"/>
        <end position="148"/>
    </location>
</feature>
<dbReference type="OrthoDB" id="446804at2759"/>
<dbReference type="SUPFAM" id="SSF81324">
    <property type="entry name" value="Voltage-gated potassium channels"/>
    <property type="match status" value="1"/>
</dbReference>
<gene>
    <name evidence="9" type="primary">CACNA1B</name>
    <name evidence="9" type="ORF">SNAT2548_LOCUS32754</name>
</gene>
<dbReference type="PROSITE" id="PS00018">
    <property type="entry name" value="EF_HAND_1"/>
    <property type="match status" value="1"/>
</dbReference>
<dbReference type="AlphaFoldDB" id="A0A812UGN1"/>
<dbReference type="Gene3D" id="1.10.238.10">
    <property type="entry name" value="EF-hand"/>
    <property type="match status" value="1"/>
</dbReference>
<comment type="subcellular location">
    <subcellularLocation>
        <location evidence="1">Membrane</location>
        <topology evidence="1">Multi-pass membrane protein</topology>
    </subcellularLocation>
</comment>
<evidence type="ECO:0000256" key="7">
    <source>
        <dbReference type="SAM" id="Phobius"/>
    </source>
</evidence>
<feature type="region of interest" description="Disordered" evidence="6">
    <location>
        <begin position="1"/>
        <end position="21"/>
    </location>
</feature>
<feature type="domain" description="EF-hand" evidence="8">
    <location>
        <begin position="356"/>
        <end position="391"/>
    </location>
</feature>
<evidence type="ECO:0000256" key="4">
    <source>
        <dbReference type="ARBA" id="ARBA00022989"/>
    </source>
</evidence>
<reference evidence="9" key="1">
    <citation type="submission" date="2021-02" db="EMBL/GenBank/DDBJ databases">
        <authorList>
            <person name="Dougan E. K."/>
            <person name="Rhodes N."/>
            <person name="Thang M."/>
            <person name="Chan C."/>
        </authorList>
    </citation>
    <scope>NUCLEOTIDE SEQUENCE</scope>
</reference>
<evidence type="ECO:0000313" key="10">
    <source>
        <dbReference type="Proteomes" id="UP000604046"/>
    </source>
</evidence>
<evidence type="ECO:0000256" key="2">
    <source>
        <dbReference type="ARBA" id="ARBA00022692"/>
    </source>
</evidence>
<keyword evidence="4 7" id="KW-1133">Transmembrane helix</keyword>
<evidence type="ECO:0000256" key="6">
    <source>
        <dbReference type="SAM" id="MobiDB-lite"/>
    </source>
</evidence>
<organism evidence="9 10">
    <name type="scientific">Symbiodinium natans</name>
    <dbReference type="NCBI Taxonomy" id="878477"/>
    <lineage>
        <taxon>Eukaryota</taxon>
        <taxon>Sar</taxon>
        <taxon>Alveolata</taxon>
        <taxon>Dinophyceae</taxon>
        <taxon>Suessiales</taxon>
        <taxon>Symbiodiniaceae</taxon>
        <taxon>Symbiodinium</taxon>
    </lineage>
</organism>
<evidence type="ECO:0000256" key="3">
    <source>
        <dbReference type="ARBA" id="ARBA00022837"/>
    </source>
</evidence>
<dbReference type="InterPro" id="IPR027359">
    <property type="entry name" value="Volt_channel_dom_sf"/>
</dbReference>
<accession>A0A812UGN1</accession>
<dbReference type="InterPro" id="IPR002048">
    <property type="entry name" value="EF_hand_dom"/>
</dbReference>
<keyword evidence="10" id="KW-1185">Reference proteome</keyword>
<dbReference type="SUPFAM" id="SSF47473">
    <property type="entry name" value="EF-hand"/>
    <property type="match status" value="1"/>
</dbReference>
<dbReference type="PANTHER" id="PTHR46726">
    <property type="entry name" value="TWO PORE CHANNEL 3"/>
    <property type="match status" value="1"/>
</dbReference>
<proteinExistence type="predicted"/>
<protein>
    <submittedName>
        <fullName evidence="9">CACNA1B protein</fullName>
    </submittedName>
</protein>
<evidence type="ECO:0000256" key="5">
    <source>
        <dbReference type="ARBA" id="ARBA00023136"/>
    </source>
</evidence>
<feature type="transmembrane region" description="Helical" evidence="7">
    <location>
        <begin position="160"/>
        <end position="180"/>
    </location>
</feature>
<dbReference type="EMBL" id="CAJNDS010002723">
    <property type="protein sequence ID" value="CAE7574112.1"/>
    <property type="molecule type" value="Genomic_DNA"/>
</dbReference>
<evidence type="ECO:0000256" key="1">
    <source>
        <dbReference type="ARBA" id="ARBA00004141"/>
    </source>
</evidence>
<dbReference type="CDD" id="cd00051">
    <property type="entry name" value="EFh"/>
    <property type="match status" value="1"/>
</dbReference>
<dbReference type="InterPro" id="IPR011992">
    <property type="entry name" value="EF-hand-dom_pair"/>
</dbReference>
<evidence type="ECO:0000313" key="9">
    <source>
        <dbReference type="EMBL" id="CAE7574112.1"/>
    </source>
</evidence>
<keyword evidence="2 7" id="KW-0812">Transmembrane</keyword>
<feature type="transmembrane region" description="Helical" evidence="7">
    <location>
        <begin position="228"/>
        <end position="250"/>
    </location>
</feature>
<dbReference type="Pfam" id="PF00520">
    <property type="entry name" value="Ion_trans"/>
    <property type="match status" value="1"/>
</dbReference>
<feature type="transmembrane region" description="Helical" evidence="7">
    <location>
        <begin position="308"/>
        <end position="332"/>
    </location>
</feature>
<dbReference type="PANTHER" id="PTHR46726:SF1">
    <property type="entry name" value="TWO-PORE CALCIUM CHANNEL 3"/>
    <property type="match status" value="1"/>
</dbReference>
<dbReference type="SMART" id="SM00054">
    <property type="entry name" value="EFh"/>
    <property type="match status" value="2"/>
</dbReference>
<dbReference type="Proteomes" id="UP000604046">
    <property type="component" value="Unassembled WGS sequence"/>
</dbReference>
<evidence type="ECO:0000259" key="8">
    <source>
        <dbReference type="PROSITE" id="PS50222"/>
    </source>
</evidence>